<keyword evidence="3" id="KW-1185">Reference proteome</keyword>
<proteinExistence type="predicted"/>
<dbReference type="Proteomes" id="UP000609346">
    <property type="component" value="Unassembled WGS sequence"/>
</dbReference>
<organism evidence="2 3">
    <name type="scientific">Paenibacillus terricola</name>
    <dbReference type="NCBI Taxonomy" id="2763503"/>
    <lineage>
        <taxon>Bacteria</taxon>
        <taxon>Bacillati</taxon>
        <taxon>Bacillota</taxon>
        <taxon>Bacilli</taxon>
        <taxon>Bacillales</taxon>
        <taxon>Paenibacillaceae</taxon>
        <taxon>Paenibacillus</taxon>
    </lineage>
</organism>
<dbReference type="EMBL" id="JACXZA010000001">
    <property type="protein sequence ID" value="MBD3918108.1"/>
    <property type="molecule type" value="Genomic_DNA"/>
</dbReference>
<dbReference type="RefSeq" id="WP_191202340.1">
    <property type="nucleotide sequence ID" value="NZ_JACXZA010000001.1"/>
</dbReference>
<keyword evidence="1" id="KW-0812">Transmembrane</keyword>
<evidence type="ECO:0000313" key="2">
    <source>
        <dbReference type="EMBL" id="MBD3918108.1"/>
    </source>
</evidence>
<accession>A0ABR8MQB2</accession>
<gene>
    <name evidence="2" type="ORF">H8B09_05040</name>
</gene>
<sequence length="117" mass="13581">MFELQDIIPYLFSISVLCSFAYVYLWWTGGTSHDRHPSVQMVLTLAEPSTPRVREWANLRHSLCRKVKRKEAPDDDTSNCSSSYEYIIAIIRGGFYTQWQTKQHSGYPFRVDTALLS</sequence>
<protein>
    <submittedName>
        <fullName evidence="2">Uncharacterized protein</fullName>
    </submittedName>
</protein>
<keyword evidence="1" id="KW-0472">Membrane</keyword>
<keyword evidence="1" id="KW-1133">Transmembrane helix</keyword>
<evidence type="ECO:0000313" key="3">
    <source>
        <dbReference type="Proteomes" id="UP000609346"/>
    </source>
</evidence>
<name>A0ABR8MQB2_9BACL</name>
<feature type="transmembrane region" description="Helical" evidence="1">
    <location>
        <begin position="7"/>
        <end position="27"/>
    </location>
</feature>
<reference evidence="2 3" key="1">
    <citation type="submission" date="2020-09" db="EMBL/GenBank/DDBJ databases">
        <title>Paenibacillus sp. strain PR3 16S rRNA gene Genome sequencing and assembly.</title>
        <authorList>
            <person name="Kim J."/>
        </authorList>
    </citation>
    <scope>NUCLEOTIDE SEQUENCE [LARGE SCALE GENOMIC DNA]</scope>
    <source>
        <strain evidence="2 3">PR3</strain>
    </source>
</reference>
<evidence type="ECO:0000256" key="1">
    <source>
        <dbReference type="SAM" id="Phobius"/>
    </source>
</evidence>
<comment type="caution">
    <text evidence="2">The sequence shown here is derived from an EMBL/GenBank/DDBJ whole genome shotgun (WGS) entry which is preliminary data.</text>
</comment>